<dbReference type="PATRIC" id="fig|1423774.3.peg.1346"/>
<proteinExistence type="predicted"/>
<keyword evidence="2" id="KW-0808">Transferase</keyword>
<evidence type="ECO:0000313" key="2">
    <source>
        <dbReference type="EMBL" id="KRM15287.1"/>
    </source>
</evidence>
<dbReference type="GO" id="GO:0016758">
    <property type="term" value="F:hexosyltransferase activity"/>
    <property type="evidence" value="ECO:0007669"/>
    <property type="project" value="UniProtKB-ARBA"/>
</dbReference>
<gene>
    <name evidence="2" type="ORF">FD31_GL001295</name>
</gene>
<accession>A0A0R1WBR0</accession>
<keyword evidence="3" id="KW-1185">Reference proteome</keyword>
<name>A0A0R1WBR0_9LACO</name>
<dbReference type="PANTHER" id="PTHR22916">
    <property type="entry name" value="GLYCOSYLTRANSFERASE"/>
    <property type="match status" value="1"/>
</dbReference>
<dbReference type="SUPFAM" id="SSF53448">
    <property type="entry name" value="Nucleotide-diphospho-sugar transferases"/>
    <property type="match status" value="1"/>
</dbReference>
<dbReference type="Proteomes" id="UP000051302">
    <property type="component" value="Unassembled WGS sequence"/>
</dbReference>
<comment type="caution">
    <text evidence="2">The sequence shown here is derived from an EMBL/GenBank/DDBJ whole genome shotgun (WGS) entry which is preliminary data.</text>
</comment>
<dbReference type="EMBL" id="AZFV01000024">
    <property type="protein sequence ID" value="KRM15287.1"/>
    <property type="molecule type" value="Genomic_DNA"/>
</dbReference>
<protein>
    <submittedName>
        <fullName evidence="2">Exopolysaccharide biosynthesis protein, sugar transferase</fullName>
    </submittedName>
</protein>
<organism evidence="2 3">
    <name type="scientific">Companilactobacillus nantensis DSM 16982</name>
    <dbReference type="NCBI Taxonomy" id="1423774"/>
    <lineage>
        <taxon>Bacteria</taxon>
        <taxon>Bacillati</taxon>
        <taxon>Bacillota</taxon>
        <taxon>Bacilli</taxon>
        <taxon>Lactobacillales</taxon>
        <taxon>Lactobacillaceae</taxon>
        <taxon>Companilactobacillus</taxon>
    </lineage>
</organism>
<dbReference type="RefSeq" id="WP_057892708.1">
    <property type="nucleotide sequence ID" value="NZ_AZFV01000024.1"/>
</dbReference>
<dbReference type="PANTHER" id="PTHR22916:SF3">
    <property type="entry name" value="UDP-GLCNAC:BETAGAL BETA-1,3-N-ACETYLGLUCOSAMINYLTRANSFERASE-LIKE PROTEIN 1"/>
    <property type="match status" value="1"/>
</dbReference>
<sequence>MDKLISVIVPCYNSEKYIDRCINSLIHQSYKNFELIIIDDGSTDNSLGKIRHWSLFDNRINVITQKNLGRSTARNKGIENSRGDYITFVDSDDFVTSDYLFHLVKGVSQGQDISMVGSISIDNDSNVLSKEYDWKQKVENLTGKQGLSRVLSQNPDCEVWGKMFSRQLFNDIKFPDGMIYEDFLVCIKVLGIAQSVSNVACIDYFYYQRRNSTMNSPFNSKKMDIIEICEKVKVIVLNKYPSLKYQLLGRLFAAYANVWVQIENSDNKNDADKLWNKMMQCRKTILFKKLDNFKVYAGVYVSLFGKRVFRAVYNFVSKR</sequence>
<reference evidence="2 3" key="1">
    <citation type="journal article" date="2015" name="Genome Announc.">
        <title>Expanding the biotechnology potential of lactobacilli through comparative genomics of 213 strains and associated genera.</title>
        <authorList>
            <person name="Sun Z."/>
            <person name="Harris H.M."/>
            <person name="McCann A."/>
            <person name="Guo C."/>
            <person name="Argimon S."/>
            <person name="Zhang W."/>
            <person name="Yang X."/>
            <person name="Jeffery I.B."/>
            <person name="Cooney J.C."/>
            <person name="Kagawa T.F."/>
            <person name="Liu W."/>
            <person name="Song Y."/>
            <person name="Salvetti E."/>
            <person name="Wrobel A."/>
            <person name="Rasinkangas P."/>
            <person name="Parkhill J."/>
            <person name="Rea M.C."/>
            <person name="O'Sullivan O."/>
            <person name="Ritari J."/>
            <person name="Douillard F.P."/>
            <person name="Paul Ross R."/>
            <person name="Yang R."/>
            <person name="Briner A.E."/>
            <person name="Felis G.E."/>
            <person name="de Vos W.M."/>
            <person name="Barrangou R."/>
            <person name="Klaenhammer T.R."/>
            <person name="Caufield P.W."/>
            <person name="Cui Y."/>
            <person name="Zhang H."/>
            <person name="O'Toole P.W."/>
        </authorList>
    </citation>
    <scope>NUCLEOTIDE SEQUENCE [LARGE SCALE GENOMIC DNA]</scope>
    <source>
        <strain evidence="2 3">DSM 16982</strain>
    </source>
</reference>
<evidence type="ECO:0000313" key="3">
    <source>
        <dbReference type="Proteomes" id="UP000051302"/>
    </source>
</evidence>
<dbReference type="Gene3D" id="3.90.550.10">
    <property type="entry name" value="Spore Coat Polysaccharide Biosynthesis Protein SpsA, Chain A"/>
    <property type="match status" value="1"/>
</dbReference>
<evidence type="ECO:0000259" key="1">
    <source>
        <dbReference type="Pfam" id="PF00535"/>
    </source>
</evidence>
<dbReference type="AlphaFoldDB" id="A0A0R1WBR0"/>
<dbReference type="CDD" id="cd00761">
    <property type="entry name" value="Glyco_tranf_GTA_type"/>
    <property type="match status" value="1"/>
</dbReference>
<feature type="domain" description="Glycosyltransferase 2-like" evidence="1">
    <location>
        <begin position="6"/>
        <end position="171"/>
    </location>
</feature>
<dbReference type="Pfam" id="PF00535">
    <property type="entry name" value="Glycos_transf_2"/>
    <property type="match status" value="1"/>
</dbReference>
<dbReference type="InterPro" id="IPR029044">
    <property type="entry name" value="Nucleotide-diphossugar_trans"/>
</dbReference>
<dbReference type="STRING" id="1423774.FD31_GL001295"/>
<dbReference type="InterPro" id="IPR001173">
    <property type="entry name" value="Glyco_trans_2-like"/>
</dbReference>